<dbReference type="EMBL" id="JBAMZK010000015">
    <property type="protein sequence ID" value="KAL0509786.1"/>
    <property type="molecule type" value="Genomic_DNA"/>
</dbReference>
<dbReference type="AlphaFoldDB" id="A0AAW3AQ67"/>
<protein>
    <submittedName>
        <fullName evidence="1">Uncharacterized protein</fullName>
    </submittedName>
</protein>
<organism evidence="1 2">
    <name type="scientific">Leishmania lindenbergi</name>
    <dbReference type="NCBI Taxonomy" id="651832"/>
    <lineage>
        <taxon>Eukaryota</taxon>
        <taxon>Discoba</taxon>
        <taxon>Euglenozoa</taxon>
        <taxon>Kinetoplastea</taxon>
        <taxon>Metakinetoplastina</taxon>
        <taxon>Trypanosomatida</taxon>
        <taxon>Trypanosomatidae</taxon>
        <taxon>Leishmaniinae</taxon>
        <taxon>Leishmania</taxon>
    </lineage>
</organism>
<accession>A0AAW3AQ67</accession>
<dbReference type="Proteomes" id="UP001500131">
    <property type="component" value="Unassembled WGS sequence"/>
</dbReference>
<keyword evidence="2" id="KW-1185">Reference proteome</keyword>
<evidence type="ECO:0000313" key="1">
    <source>
        <dbReference type="EMBL" id="KAL0509786.1"/>
    </source>
</evidence>
<gene>
    <name evidence="1" type="ORF">Q4I31_002248</name>
</gene>
<evidence type="ECO:0000313" key="2">
    <source>
        <dbReference type="Proteomes" id="UP001500131"/>
    </source>
</evidence>
<reference evidence="1 2" key="1">
    <citation type="submission" date="2024-02" db="EMBL/GenBank/DDBJ databases">
        <title>FIRST GENOME SEQUENCES OF Leishmania (Viannia) shawi, Leishmania (Viannia) lindenbergi AND Leishmania (Viannia) utingensis.</title>
        <authorList>
            <person name="Resadore F."/>
            <person name="Custodio M.G.F."/>
            <person name="Boite M.C."/>
            <person name="Cupolillo E."/>
            <person name="Ferreira G.E.M."/>
        </authorList>
    </citation>
    <scope>NUCLEOTIDE SEQUENCE [LARGE SCALE GENOMIC DNA]</scope>
    <source>
        <strain evidence="1 2">MHOM/BR/1966/M15733</strain>
    </source>
</reference>
<comment type="caution">
    <text evidence="1">The sequence shown here is derived from an EMBL/GenBank/DDBJ whole genome shotgun (WGS) entry which is preliminary data.</text>
</comment>
<name>A0AAW3AQ67_9TRYP</name>
<sequence length="131" mass="14862">MAFLLLGWQRLRKTICAPPFRVHSTAVEKLRHAPDGILSVVQHHEGERRIMLATQLYGNPDNWEHGELLSAKSLDLEAGRTRHDGVRAEALHNGGRCHLWIASMSYIVGVRASGVLRHRQHVHEVLQQLED</sequence>
<proteinExistence type="predicted"/>